<organism evidence="1 2">
    <name type="scientific">Entomophthora muscae</name>
    <dbReference type="NCBI Taxonomy" id="34485"/>
    <lineage>
        <taxon>Eukaryota</taxon>
        <taxon>Fungi</taxon>
        <taxon>Fungi incertae sedis</taxon>
        <taxon>Zoopagomycota</taxon>
        <taxon>Entomophthoromycotina</taxon>
        <taxon>Entomophthoromycetes</taxon>
        <taxon>Entomophthorales</taxon>
        <taxon>Entomophthoraceae</taxon>
        <taxon>Entomophthora</taxon>
    </lineage>
</organism>
<name>A0ACC2TFD6_9FUNG</name>
<dbReference type="EMBL" id="QTSX02002917">
    <property type="protein sequence ID" value="KAJ9073295.1"/>
    <property type="molecule type" value="Genomic_DNA"/>
</dbReference>
<sequence>MGLFQIIKCYSCSTFQVHPAKKAKDWKCKLCGEKQSLKRIYFESSAAKDCRLQVQQLNLKRNRTPSPQPASEIPIPPVIINSDDSKWKKFKANQEEFQDIVDDDLFSNLEKLNSENKVSHMYQLA</sequence>
<evidence type="ECO:0000313" key="2">
    <source>
        <dbReference type="Proteomes" id="UP001165960"/>
    </source>
</evidence>
<reference evidence="1" key="1">
    <citation type="submission" date="2022-04" db="EMBL/GenBank/DDBJ databases">
        <title>Genome of the entomopathogenic fungus Entomophthora muscae.</title>
        <authorList>
            <person name="Elya C."/>
            <person name="Lovett B.R."/>
            <person name="Lee E."/>
            <person name="Macias A.M."/>
            <person name="Hajek A.E."/>
            <person name="De Bivort B.L."/>
            <person name="Kasson M.T."/>
            <person name="De Fine Licht H.H."/>
            <person name="Stajich J.E."/>
        </authorList>
    </citation>
    <scope>NUCLEOTIDE SEQUENCE</scope>
    <source>
        <strain evidence="1">Berkeley</strain>
    </source>
</reference>
<keyword evidence="2" id="KW-1185">Reference proteome</keyword>
<comment type="caution">
    <text evidence="1">The sequence shown here is derived from an EMBL/GenBank/DDBJ whole genome shotgun (WGS) entry which is preliminary data.</text>
</comment>
<evidence type="ECO:0000313" key="1">
    <source>
        <dbReference type="EMBL" id="KAJ9073295.1"/>
    </source>
</evidence>
<gene>
    <name evidence="1" type="ORF">DSO57_1018010</name>
</gene>
<proteinExistence type="predicted"/>
<accession>A0ACC2TFD6</accession>
<dbReference type="Proteomes" id="UP001165960">
    <property type="component" value="Unassembled WGS sequence"/>
</dbReference>
<protein>
    <submittedName>
        <fullName evidence="1">Uncharacterized protein</fullName>
    </submittedName>
</protein>